<keyword evidence="3" id="KW-1185">Reference proteome</keyword>
<dbReference type="Proteomes" id="UP000093000">
    <property type="component" value="Unassembled WGS sequence"/>
</dbReference>
<dbReference type="EMBL" id="LUGH01000022">
    <property type="protein sequence ID" value="OBZ91099.1"/>
    <property type="molecule type" value="Genomic_DNA"/>
</dbReference>
<accession>A0A1C7NQA7</accession>
<feature type="signal peptide" evidence="1">
    <location>
        <begin position="1"/>
        <end position="20"/>
    </location>
</feature>
<keyword evidence="1" id="KW-0732">Signal</keyword>
<evidence type="ECO:0000313" key="2">
    <source>
        <dbReference type="EMBL" id="OBZ91099.1"/>
    </source>
</evidence>
<protein>
    <submittedName>
        <fullName evidence="2">Uncharacterized protein</fullName>
    </submittedName>
</protein>
<dbReference type="AlphaFoldDB" id="A0A1C7NQA7"/>
<reference evidence="2 3" key="1">
    <citation type="submission" date="2016-03" db="EMBL/GenBank/DDBJ databases">
        <title>Choanephora cucurbitarum.</title>
        <authorList>
            <person name="Min B."/>
            <person name="Park H."/>
            <person name="Park J.-H."/>
            <person name="Shin H.-D."/>
            <person name="Choi I.-G."/>
        </authorList>
    </citation>
    <scope>NUCLEOTIDE SEQUENCE [LARGE SCALE GENOMIC DNA]</scope>
    <source>
        <strain evidence="2 3">KUS-F28377</strain>
    </source>
</reference>
<gene>
    <name evidence="2" type="ORF">A0J61_00864</name>
</gene>
<organism evidence="2 3">
    <name type="scientific">Choanephora cucurbitarum</name>
    <dbReference type="NCBI Taxonomy" id="101091"/>
    <lineage>
        <taxon>Eukaryota</taxon>
        <taxon>Fungi</taxon>
        <taxon>Fungi incertae sedis</taxon>
        <taxon>Mucoromycota</taxon>
        <taxon>Mucoromycotina</taxon>
        <taxon>Mucoromycetes</taxon>
        <taxon>Mucorales</taxon>
        <taxon>Mucorineae</taxon>
        <taxon>Choanephoraceae</taxon>
        <taxon>Choanephoroideae</taxon>
        <taxon>Choanephora</taxon>
    </lineage>
</organism>
<proteinExistence type="predicted"/>
<feature type="chain" id="PRO_5008889824" evidence="1">
    <location>
        <begin position="21"/>
        <end position="60"/>
    </location>
</feature>
<sequence>MQKGASLLFLYFLLYVCNLAKKIDQILTTQMALIWQDTLETNTIALKYCMYLKQQVAIEN</sequence>
<evidence type="ECO:0000313" key="3">
    <source>
        <dbReference type="Proteomes" id="UP000093000"/>
    </source>
</evidence>
<dbReference type="InParanoid" id="A0A1C7NQA7"/>
<name>A0A1C7NQA7_9FUNG</name>
<evidence type="ECO:0000256" key="1">
    <source>
        <dbReference type="SAM" id="SignalP"/>
    </source>
</evidence>
<comment type="caution">
    <text evidence="2">The sequence shown here is derived from an EMBL/GenBank/DDBJ whole genome shotgun (WGS) entry which is preliminary data.</text>
</comment>